<dbReference type="InterPro" id="IPR000801">
    <property type="entry name" value="Esterase-like"/>
</dbReference>
<keyword evidence="2 4" id="KW-0378">Hydrolase</keyword>
<evidence type="ECO:0000256" key="3">
    <source>
        <dbReference type="SAM" id="SignalP"/>
    </source>
</evidence>
<protein>
    <submittedName>
        <fullName evidence="4">Alpha/beta hydrolase</fullName>
    </submittedName>
</protein>
<dbReference type="AlphaFoldDB" id="A0A4S4A0U5"/>
<gene>
    <name evidence="4" type="ORF">E6C50_05230</name>
</gene>
<evidence type="ECO:0000313" key="5">
    <source>
        <dbReference type="Proteomes" id="UP000307507"/>
    </source>
</evidence>
<dbReference type="Pfam" id="PF00756">
    <property type="entry name" value="Esterase"/>
    <property type="match status" value="1"/>
</dbReference>
<feature type="chain" id="PRO_5020402363" evidence="3">
    <location>
        <begin position="24"/>
        <end position="281"/>
    </location>
</feature>
<comment type="similarity">
    <text evidence="1">Belongs to the esterase D family.</text>
</comment>
<dbReference type="PANTHER" id="PTHR40841">
    <property type="entry name" value="SIDEROPHORE TRIACETYLFUSARININE C ESTERASE"/>
    <property type="match status" value="1"/>
</dbReference>
<accession>A0A4S4A0U5</accession>
<dbReference type="Proteomes" id="UP000307507">
    <property type="component" value="Unassembled WGS sequence"/>
</dbReference>
<evidence type="ECO:0000256" key="2">
    <source>
        <dbReference type="ARBA" id="ARBA00022801"/>
    </source>
</evidence>
<dbReference type="OrthoDB" id="9784036at2"/>
<keyword evidence="5" id="KW-1185">Reference proteome</keyword>
<keyword evidence="3" id="KW-0732">Signal</keyword>
<dbReference type="InterPro" id="IPR052558">
    <property type="entry name" value="Siderophore_Hydrolase_D"/>
</dbReference>
<dbReference type="GO" id="GO:0016788">
    <property type="term" value="F:hydrolase activity, acting on ester bonds"/>
    <property type="evidence" value="ECO:0007669"/>
    <property type="project" value="TreeGrafter"/>
</dbReference>
<reference evidence="4 5" key="1">
    <citation type="submission" date="2019-04" db="EMBL/GenBank/DDBJ databases">
        <title>Flavobacterium sp. nov. isolated from construction timber.</title>
        <authorList>
            <person name="Lin S.-Y."/>
            <person name="Chang C.-T."/>
            <person name="Young C.-C."/>
        </authorList>
    </citation>
    <scope>NUCLEOTIDE SEQUENCE [LARGE SCALE GENOMIC DNA]</scope>
    <source>
        <strain evidence="4 5">CC-CTC003</strain>
    </source>
</reference>
<evidence type="ECO:0000313" key="4">
    <source>
        <dbReference type="EMBL" id="THF51921.1"/>
    </source>
</evidence>
<dbReference type="Gene3D" id="3.40.50.1820">
    <property type="entry name" value="alpha/beta hydrolase"/>
    <property type="match status" value="1"/>
</dbReference>
<proteinExistence type="inferred from homology"/>
<name>A0A4S4A0U5_9FLAO</name>
<evidence type="ECO:0000256" key="1">
    <source>
        <dbReference type="ARBA" id="ARBA00005622"/>
    </source>
</evidence>
<dbReference type="SUPFAM" id="SSF53474">
    <property type="entry name" value="alpha/beta-Hydrolases"/>
    <property type="match status" value="1"/>
</dbReference>
<feature type="signal peptide" evidence="3">
    <location>
        <begin position="1"/>
        <end position="23"/>
    </location>
</feature>
<dbReference type="EMBL" id="SSNZ01000002">
    <property type="protein sequence ID" value="THF51921.1"/>
    <property type="molecule type" value="Genomic_DNA"/>
</dbReference>
<dbReference type="PANTHER" id="PTHR40841:SF2">
    <property type="entry name" value="SIDEROPHORE-DEGRADING ESTERASE (EUROFUNG)"/>
    <property type="match status" value="1"/>
</dbReference>
<comment type="caution">
    <text evidence="4">The sequence shown here is derived from an EMBL/GenBank/DDBJ whole genome shotgun (WGS) entry which is preliminary data.</text>
</comment>
<sequence>MHSLNKLLLACFLLLATNLTVQAQDKSLTIGKSDVLFSKILNENRNINITLPEGYNDDPNAKYPVIYILDGGMEEDFIHLAGIVRFSSQSWVNRLPGSIVVGIENTNRRRDFTFAVTNTDFIEKEGFKKSSFPQYGGSQHYMDFLEKELQPYITKNYRTNEQKTIIGESLAGLMATEILAKRPQLFSNYIIISPSLWWGEQALLKNAGTLLTKNLKNPVTIYIGAPSKEEDLKMYQEVETLYQTIKSHKNAKVIFDYMPDETHATVIHQAVYNAFKMQSKK</sequence>
<dbReference type="InterPro" id="IPR029058">
    <property type="entry name" value="AB_hydrolase_fold"/>
</dbReference>
<organism evidence="4 5">
    <name type="scientific">Flavobacterium supellecticarium</name>
    <dbReference type="NCBI Taxonomy" id="2565924"/>
    <lineage>
        <taxon>Bacteria</taxon>
        <taxon>Pseudomonadati</taxon>
        <taxon>Bacteroidota</taxon>
        <taxon>Flavobacteriia</taxon>
        <taxon>Flavobacteriales</taxon>
        <taxon>Flavobacteriaceae</taxon>
        <taxon>Flavobacterium</taxon>
    </lineage>
</organism>